<evidence type="ECO:0000259" key="9">
    <source>
        <dbReference type="Pfam" id="PF01850"/>
    </source>
</evidence>
<dbReference type="GO" id="GO:0000287">
    <property type="term" value="F:magnesium ion binding"/>
    <property type="evidence" value="ECO:0007669"/>
    <property type="project" value="UniProtKB-UniRule"/>
</dbReference>
<evidence type="ECO:0000256" key="5">
    <source>
        <dbReference type="ARBA" id="ARBA00022801"/>
    </source>
</evidence>
<dbReference type="PhylomeDB" id="Q7NI02"/>
<name>Q7NI02_GLOVI</name>
<keyword evidence="8" id="KW-0800">Toxin</keyword>
<dbReference type="RefSeq" id="WP_011142378.1">
    <property type="nucleotide sequence ID" value="NC_005125.1"/>
</dbReference>
<organism evidence="10 11">
    <name type="scientific">Gloeobacter violaceus (strain ATCC 29082 / PCC 7421)</name>
    <dbReference type="NCBI Taxonomy" id="251221"/>
    <lineage>
        <taxon>Bacteria</taxon>
        <taxon>Bacillati</taxon>
        <taxon>Cyanobacteriota</taxon>
        <taxon>Cyanophyceae</taxon>
        <taxon>Gloeobacterales</taxon>
        <taxon>Gloeobacteraceae</taxon>
        <taxon>Gloeobacter</taxon>
    </lineage>
</organism>
<sequence>MAYLLDTCVVSELIRPAPEARVLAFMEPLDPEACYLSALTVGELGRGIERMPASKRKETLKAWLHGQLLVTYADRIWPVDTDVAHCWAELSAALEAVGRTLPLFDSLIAATAVVHRAAIVTRNIQDFNAAGVSVVNPWDGYTLHPPTEI</sequence>
<comment type="similarity">
    <text evidence="7 8">Belongs to the PINc/VapC protein family.</text>
</comment>
<feature type="binding site" evidence="8">
    <location>
        <position position="6"/>
    </location>
    <ligand>
        <name>Mg(2+)</name>
        <dbReference type="ChEBI" id="CHEBI:18420"/>
    </ligand>
</feature>
<feature type="domain" description="PIN" evidence="9">
    <location>
        <begin position="3"/>
        <end position="124"/>
    </location>
</feature>
<dbReference type="InterPro" id="IPR050556">
    <property type="entry name" value="Type_II_TA_system_RNase"/>
</dbReference>
<reference evidence="10 11" key="1">
    <citation type="journal article" date="2003" name="DNA Res.">
        <title>Complete genome structure of Gloeobacter violaceus PCC 7421, a cyanobacterium that lacks thylakoids.</title>
        <authorList>
            <person name="Nakamura Y."/>
            <person name="Kaneko T."/>
            <person name="Sato S."/>
            <person name="Mimuro M."/>
            <person name="Miyashita H."/>
            <person name="Tsuchiya T."/>
            <person name="Sasamoto S."/>
            <person name="Watanabe A."/>
            <person name="Kawashima K."/>
            <person name="Kishida Y."/>
            <person name="Kiyokawa C."/>
            <person name="Kohara M."/>
            <person name="Matsumoto M."/>
            <person name="Matsuno A."/>
            <person name="Nakazaki N."/>
            <person name="Shimpo S."/>
            <person name="Takeuchi C."/>
            <person name="Yamada M."/>
            <person name="Tabata S."/>
        </authorList>
    </citation>
    <scope>NUCLEOTIDE SEQUENCE [LARGE SCALE GENOMIC DNA]</scope>
    <source>
        <strain evidence="11">ATCC 29082 / PCC 7421</strain>
    </source>
</reference>
<dbReference type="KEGG" id="gvi:glr2382"/>
<evidence type="ECO:0000313" key="10">
    <source>
        <dbReference type="EMBL" id="BAC90323.1"/>
    </source>
</evidence>
<dbReference type="InterPro" id="IPR029060">
    <property type="entry name" value="PIN-like_dom_sf"/>
</dbReference>
<reference evidence="10 11" key="2">
    <citation type="journal article" date="2003" name="DNA Res.">
        <title>Complete genome structure of Gloeobacter violaceus PCC 7421, a cyanobacterium that lacks thylakoids (supplement).</title>
        <authorList>
            <person name="Nakamura Y."/>
            <person name="Kaneko T."/>
            <person name="Sato S."/>
            <person name="Mimuro M."/>
            <person name="Miyashita H."/>
            <person name="Tsuchiya T."/>
            <person name="Sasamoto S."/>
            <person name="Watanabe A."/>
            <person name="Kawashima K."/>
            <person name="Kishida Y."/>
            <person name="Kiyokawa C."/>
            <person name="Kohara M."/>
            <person name="Matsumoto M."/>
            <person name="Matsuno A."/>
            <person name="Nakazaki N."/>
            <person name="Shimpo S."/>
            <person name="Takeuchi C."/>
            <person name="Yamada M."/>
            <person name="Tabata S."/>
        </authorList>
    </citation>
    <scope>NUCLEOTIDE SEQUENCE [LARGE SCALE GENOMIC DNA]</scope>
    <source>
        <strain evidence="11">ATCC 29082 / PCC 7421</strain>
    </source>
</reference>
<dbReference type="Proteomes" id="UP000000557">
    <property type="component" value="Chromosome"/>
</dbReference>
<dbReference type="AlphaFoldDB" id="Q7NI02"/>
<accession>Q7NI02</accession>
<keyword evidence="5 8" id="KW-0378">Hydrolase</keyword>
<dbReference type="eggNOG" id="COG1487">
    <property type="taxonomic scope" value="Bacteria"/>
</dbReference>
<comment type="function">
    <text evidence="8">Toxic component of a toxin-antitoxin (TA) system. An RNase.</text>
</comment>
<dbReference type="GO" id="GO:0016787">
    <property type="term" value="F:hydrolase activity"/>
    <property type="evidence" value="ECO:0007669"/>
    <property type="project" value="UniProtKB-KW"/>
</dbReference>
<keyword evidence="4 8" id="KW-0479">Metal-binding</keyword>
<evidence type="ECO:0000256" key="4">
    <source>
        <dbReference type="ARBA" id="ARBA00022723"/>
    </source>
</evidence>
<dbReference type="STRING" id="251221.gene:10759879"/>
<dbReference type="HAMAP" id="MF_00265">
    <property type="entry name" value="VapC_Nob1"/>
    <property type="match status" value="1"/>
</dbReference>
<evidence type="ECO:0000256" key="8">
    <source>
        <dbReference type="HAMAP-Rule" id="MF_00265"/>
    </source>
</evidence>
<dbReference type="Gene3D" id="3.40.50.1010">
    <property type="entry name" value="5'-nuclease"/>
    <property type="match status" value="1"/>
</dbReference>
<dbReference type="GO" id="GO:0004540">
    <property type="term" value="F:RNA nuclease activity"/>
    <property type="evidence" value="ECO:0007669"/>
    <property type="project" value="InterPro"/>
</dbReference>
<proteinExistence type="inferred from homology"/>
<dbReference type="EnsemblBacteria" id="BAC90323">
    <property type="protein sequence ID" value="BAC90323"/>
    <property type="gene ID" value="BAC90323"/>
</dbReference>
<keyword evidence="2 8" id="KW-1277">Toxin-antitoxin system</keyword>
<evidence type="ECO:0000256" key="2">
    <source>
        <dbReference type="ARBA" id="ARBA00022649"/>
    </source>
</evidence>
<dbReference type="GO" id="GO:0090729">
    <property type="term" value="F:toxin activity"/>
    <property type="evidence" value="ECO:0007669"/>
    <property type="project" value="UniProtKB-KW"/>
</dbReference>
<evidence type="ECO:0000256" key="6">
    <source>
        <dbReference type="ARBA" id="ARBA00022842"/>
    </source>
</evidence>
<dbReference type="PANTHER" id="PTHR33653">
    <property type="entry name" value="RIBONUCLEASE VAPC2"/>
    <property type="match status" value="1"/>
</dbReference>
<dbReference type="InParanoid" id="Q7NI02"/>
<dbReference type="InterPro" id="IPR002716">
    <property type="entry name" value="PIN_dom"/>
</dbReference>
<keyword evidence="6 8" id="KW-0460">Magnesium</keyword>
<dbReference type="CDD" id="cd18746">
    <property type="entry name" value="PIN_VapC4-5_FitB-like"/>
    <property type="match status" value="1"/>
</dbReference>
<dbReference type="SUPFAM" id="SSF88723">
    <property type="entry name" value="PIN domain-like"/>
    <property type="match status" value="1"/>
</dbReference>
<protein>
    <recommendedName>
        <fullName evidence="8">Ribonuclease VapC</fullName>
        <shortName evidence="8">RNase VapC</shortName>
        <ecNumber evidence="8">3.1.-.-</ecNumber>
    </recommendedName>
    <alternativeName>
        <fullName evidence="8">Toxin VapC</fullName>
    </alternativeName>
</protein>
<dbReference type="PANTHER" id="PTHR33653:SF1">
    <property type="entry name" value="RIBONUCLEASE VAPC2"/>
    <property type="match status" value="1"/>
</dbReference>
<evidence type="ECO:0000256" key="1">
    <source>
        <dbReference type="ARBA" id="ARBA00001946"/>
    </source>
</evidence>
<comment type="cofactor">
    <cofactor evidence="1 8">
        <name>Mg(2+)</name>
        <dbReference type="ChEBI" id="CHEBI:18420"/>
    </cofactor>
</comment>
<keyword evidence="11" id="KW-1185">Reference proteome</keyword>
<dbReference type="OrthoDB" id="9815354at2"/>
<evidence type="ECO:0000313" key="11">
    <source>
        <dbReference type="Proteomes" id="UP000000557"/>
    </source>
</evidence>
<dbReference type="HOGENOM" id="CLU_118482_8_2_3"/>
<dbReference type="Pfam" id="PF01850">
    <property type="entry name" value="PIN"/>
    <property type="match status" value="1"/>
</dbReference>
<evidence type="ECO:0000256" key="7">
    <source>
        <dbReference type="ARBA" id="ARBA00038093"/>
    </source>
</evidence>
<feature type="binding site" evidence="8">
    <location>
        <position position="105"/>
    </location>
    <ligand>
        <name>Mg(2+)</name>
        <dbReference type="ChEBI" id="CHEBI:18420"/>
    </ligand>
</feature>
<evidence type="ECO:0000256" key="3">
    <source>
        <dbReference type="ARBA" id="ARBA00022722"/>
    </source>
</evidence>
<gene>
    <name evidence="8" type="primary">vapC</name>
    <name evidence="10" type="ordered locus">glr2382</name>
</gene>
<dbReference type="EC" id="3.1.-.-" evidence="8"/>
<keyword evidence="3 8" id="KW-0540">Nuclease</keyword>
<dbReference type="EMBL" id="BA000045">
    <property type="protein sequence ID" value="BAC90323.1"/>
    <property type="molecule type" value="Genomic_DNA"/>
</dbReference>
<dbReference type="InterPro" id="IPR022907">
    <property type="entry name" value="VapC_family"/>
</dbReference>